<sequence length="596" mass="68903">MEGVKSREELGEKFKWDLESIYRSDEAWEEEFAEAKELLEDFEDFGGSVLESGDTLLKVLKLREKLYRKVDKLFSYARMRSDEDTKNQKYQAMTSRAKGLHSEAKSVCSFIEPEIQAASQEEMENLIADNPELEKYRHYFDDVLRLKPHTRDAEVESLLANLGEVLDAPGEIYNYLTNADLEFPTVETPGGEEVEITLSNFVNLLRREDRGFREEVYKKFFDRFEDVSNTVATSYSNSVKKDNKLAKIKNYDSAREMSLDDNKVPVEVYENLVEVIEDNLDLLHRHLTLKERALGYDELKMWDIYTPMADSESPEISYDTAKGYILEALKPLGEDYRGQVKEGFESRWIDVYETPGKRAGAYSGGAYDTQPFVLMNFQGDISSLYTMAHELGHSMHSKLTSENQPYIYGDYSIFVAEVASTLHEALLTEYLLDEISDENFRLHLLDHFLESFRSVIFRQTLFAHFEHEVHERSEAGEGLTYDSLSELFGDLKERYYEPGDVDERIKREWMRIPHFYRAYYVFQYSTGISASLALARGIMDKGESAANRYLEMLRSGSSDYPLEVLRKAGVDMSQPDPIKSALELYDKYLGEVKEVI</sequence>
<dbReference type="GO" id="GO:0004222">
    <property type="term" value="F:metalloendopeptidase activity"/>
    <property type="evidence" value="ECO:0007669"/>
    <property type="project" value="InterPro"/>
</dbReference>
<keyword evidence="6" id="KW-0482">Metalloprotease</keyword>
<reference evidence="9" key="1">
    <citation type="journal article" date="2013" name="Syst. Appl. Microbiol.">
        <title>New insights into the archaeal diversity of a hypersaline microbial mat obtained by a metagenomic approach.</title>
        <authorList>
            <person name="Lopez-Lopez A."/>
            <person name="Richter M."/>
            <person name="Pena A."/>
            <person name="Tamames J."/>
            <person name="Rossello-Mora R."/>
        </authorList>
    </citation>
    <scope>NUCLEOTIDE SEQUENCE</scope>
</reference>
<dbReference type="EC" id="3.4.24.-" evidence="9"/>
<keyword evidence="5" id="KW-0862">Zinc</keyword>
<dbReference type="CDD" id="cd09608">
    <property type="entry name" value="M3B_PepF"/>
    <property type="match status" value="1"/>
</dbReference>
<dbReference type="InterPro" id="IPR004438">
    <property type="entry name" value="Peptidase_M3B"/>
</dbReference>
<dbReference type="InterPro" id="IPR013647">
    <property type="entry name" value="OligopepF_N_dom"/>
</dbReference>
<evidence type="ECO:0000256" key="1">
    <source>
        <dbReference type="ARBA" id="ARBA00001947"/>
    </source>
</evidence>
<keyword evidence="3" id="KW-0479">Metal-binding</keyword>
<dbReference type="Gene3D" id="1.10.287.830">
    <property type="entry name" value="putative peptidase helix hairpin domain like"/>
    <property type="match status" value="1"/>
</dbReference>
<proteinExistence type="predicted"/>
<dbReference type="PANTHER" id="PTHR11804:SF84">
    <property type="entry name" value="SACCHAROLYSIN"/>
    <property type="match status" value="1"/>
</dbReference>
<evidence type="ECO:0000256" key="2">
    <source>
        <dbReference type="ARBA" id="ARBA00022670"/>
    </source>
</evidence>
<dbReference type="NCBIfam" id="TIGR00181">
    <property type="entry name" value="pepF"/>
    <property type="match status" value="1"/>
</dbReference>
<dbReference type="InterPro" id="IPR042088">
    <property type="entry name" value="OligoPept_F_C"/>
</dbReference>
<evidence type="ECO:0000256" key="5">
    <source>
        <dbReference type="ARBA" id="ARBA00022833"/>
    </source>
</evidence>
<keyword evidence="4 9" id="KW-0378">Hydrolase</keyword>
<comment type="cofactor">
    <cofactor evidence="1">
        <name>Zn(2+)</name>
        <dbReference type="ChEBI" id="CHEBI:29105"/>
    </cofactor>
</comment>
<dbReference type="Gene3D" id="1.10.1370.20">
    <property type="entry name" value="Oligoendopeptidase f, C-terminal domain"/>
    <property type="match status" value="1"/>
</dbReference>
<dbReference type="SUPFAM" id="SSF55486">
    <property type="entry name" value="Metalloproteases ('zincins'), catalytic domain"/>
    <property type="match status" value="1"/>
</dbReference>
<protein>
    <submittedName>
        <fullName evidence="9">Oligoendopeptidase F</fullName>
        <ecNumber evidence="9">3.4.24.-</ecNumber>
    </submittedName>
</protein>
<dbReference type="GO" id="GO:0046872">
    <property type="term" value="F:metal ion binding"/>
    <property type="evidence" value="ECO:0007669"/>
    <property type="project" value="UniProtKB-KW"/>
</dbReference>
<dbReference type="Pfam" id="PF01432">
    <property type="entry name" value="Peptidase_M3"/>
    <property type="match status" value="1"/>
</dbReference>
<dbReference type="EMBL" id="JX684093">
    <property type="protein sequence ID" value="AGF93471.1"/>
    <property type="molecule type" value="Genomic_DNA"/>
</dbReference>
<evidence type="ECO:0000256" key="4">
    <source>
        <dbReference type="ARBA" id="ARBA00022801"/>
    </source>
</evidence>
<dbReference type="InterPro" id="IPR001567">
    <property type="entry name" value="Pept_M3A_M3B_dom"/>
</dbReference>
<feature type="domain" description="Oligopeptidase F N-terminal" evidence="8">
    <location>
        <begin position="114"/>
        <end position="183"/>
    </location>
</feature>
<keyword evidence="2" id="KW-0645">Protease</keyword>
<dbReference type="GO" id="GO:0006508">
    <property type="term" value="P:proteolysis"/>
    <property type="evidence" value="ECO:0007669"/>
    <property type="project" value="UniProtKB-KW"/>
</dbReference>
<dbReference type="PANTHER" id="PTHR11804">
    <property type="entry name" value="PROTEASE M3 THIMET OLIGOPEPTIDASE-RELATED"/>
    <property type="match status" value="1"/>
</dbReference>
<dbReference type="GO" id="GO:0006518">
    <property type="term" value="P:peptide metabolic process"/>
    <property type="evidence" value="ECO:0007669"/>
    <property type="project" value="TreeGrafter"/>
</dbReference>
<dbReference type="MEROPS" id="M03.007"/>
<dbReference type="AlphaFoldDB" id="M1P270"/>
<evidence type="ECO:0000256" key="6">
    <source>
        <dbReference type="ARBA" id="ARBA00023049"/>
    </source>
</evidence>
<dbReference type="InterPro" id="IPR045090">
    <property type="entry name" value="Pept_M3A_M3B"/>
</dbReference>
<accession>M1P270</accession>
<evidence type="ECO:0000259" key="7">
    <source>
        <dbReference type="Pfam" id="PF01432"/>
    </source>
</evidence>
<gene>
    <name evidence="9" type="ORF">FLSS-27_0020</name>
</gene>
<feature type="domain" description="Peptidase M3A/M3B catalytic" evidence="7">
    <location>
        <begin position="204"/>
        <end position="583"/>
    </location>
</feature>
<dbReference type="Gene3D" id="1.20.140.70">
    <property type="entry name" value="Oligopeptidase f, N-terminal domain"/>
    <property type="match status" value="1"/>
</dbReference>
<organism evidence="9">
    <name type="scientific">uncultured organism</name>
    <dbReference type="NCBI Taxonomy" id="155900"/>
    <lineage>
        <taxon>unclassified sequences</taxon>
        <taxon>environmental samples</taxon>
    </lineage>
</organism>
<evidence type="ECO:0000256" key="3">
    <source>
        <dbReference type="ARBA" id="ARBA00022723"/>
    </source>
</evidence>
<evidence type="ECO:0000259" key="8">
    <source>
        <dbReference type="Pfam" id="PF08439"/>
    </source>
</evidence>
<evidence type="ECO:0000313" key="9">
    <source>
        <dbReference type="EMBL" id="AGF93471.1"/>
    </source>
</evidence>
<dbReference type="Pfam" id="PF08439">
    <property type="entry name" value="Peptidase_M3_N"/>
    <property type="match status" value="1"/>
</dbReference>
<name>M1P270_9ZZZZ</name>